<reference evidence="2 3" key="1">
    <citation type="submission" date="2019-08" db="EMBL/GenBank/DDBJ databases">
        <title>In-depth cultivation of the pig gut microbiome towards novel bacterial diversity and tailored functional studies.</title>
        <authorList>
            <person name="Wylensek D."/>
            <person name="Hitch T.C.A."/>
            <person name="Clavel T."/>
        </authorList>
    </citation>
    <scope>NUCLEOTIDE SEQUENCE [LARGE SCALE GENOMIC DNA]</scope>
    <source>
        <strain evidence="2 3">WCA-MUC-591-APC-3H</strain>
    </source>
</reference>
<feature type="transmembrane region" description="Helical" evidence="1">
    <location>
        <begin position="150"/>
        <end position="169"/>
    </location>
</feature>
<dbReference type="EMBL" id="VUMZ01000012">
    <property type="protein sequence ID" value="MST52698.1"/>
    <property type="molecule type" value="Genomic_DNA"/>
</dbReference>
<sequence>MQRSKNKNEIKLYSVICPIWFLMLMPSWQSLLIFPVNYIIDTAVTFFTLPKSEKRWSFCKRHTWKVFIAGLATDLAGGLLLFPAVPVAGDTGIEWVDDAMIAIYGNPFSDYVALAVCSAAIIVAAFLTYLIDKRIFLKAGLTIRQAKKSAIILAVITAPYLFLFPSELLGT</sequence>
<keyword evidence="1" id="KW-0812">Transmembrane</keyword>
<evidence type="ECO:0000313" key="2">
    <source>
        <dbReference type="EMBL" id="MST52698.1"/>
    </source>
</evidence>
<comment type="caution">
    <text evidence="2">The sequence shown here is derived from an EMBL/GenBank/DDBJ whole genome shotgun (WGS) entry which is preliminary data.</text>
</comment>
<dbReference type="Proteomes" id="UP000474676">
    <property type="component" value="Unassembled WGS sequence"/>
</dbReference>
<feature type="transmembrane region" description="Helical" evidence="1">
    <location>
        <begin position="12"/>
        <end position="28"/>
    </location>
</feature>
<evidence type="ECO:0000256" key="1">
    <source>
        <dbReference type="SAM" id="Phobius"/>
    </source>
</evidence>
<keyword evidence="1" id="KW-0472">Membrane</keyword>
<dbReference type="AlphaFoldDB" id="A0A6L5Y8A8"/>
<name>A0A6L5Y8A8_9FIRM</name>
<keyword evidence="3" id="KW-1185">Reference proteome</keyword>
<dbReference type="GeneID" id="303115723"/>
<protein>
    <submittedName>
        <fullName evidence="2">Uncharacterized protein</fullName>
    </submittedName>
</protein>
<evidence type="ECO:0000313" key="3">
    <source>
        <dbReference type="Proteomes" id="UP000474676"/>
    </source>
</evidence>
<organism evidence="2 3">
    <name type="scientific">Hornefia butyriciproducens</name>
    <dbReference type="NCBI Taxonomy" id="2652293"/>
    <lineage>
        <taxon>Bacteria</taxon>
        <taxon>Bacillati</taxon>
        <taxon>Bacillota</taxon>
        <taxon>Clostridia</taxon>
        <taxon>Peptostreptococcales</taxon>
        <taxon>Anaerovoracaceae</taxon>
        <taxon>Hornefia</taxon>
    </lineage>
</organism>
<gene>
    <name evidence="2" type="ORF">FYJ64_10355</name>
</gene>
<dbReference type="RefSeq" id="WP_154575081.1">
    <property type="nucleotide sequence ID" value="NZ_JBNPKE010000009.1"/>
</dbReference>
<feature type="transmembrane region" description="Helical" evidence="1">
    <location>
        <begin position="34"/>
        <end position="52"/>
    </location>
</feature>
<proteinExistence type="predicted"/>
<feature type="transmembrane region" description="Helical" evidence="1">
    <location>
        <begin position="64"/>
        <end position="88"/>
    </location>
</feature>
<keyword evidence="1" id="KW-1133">Transmembrane helix</keyword>
<accession>A0A6L5Y8A8</accession>
<feature type="transmembrane region" description="Helical" evidence="1">
    <location>
        <begin position="108"/>
        <end position="130"/>
    </location>
</feature>